<evidence type="ECO:0000313" key="3">
    <source>
        <dbReference type="Proteomes" id="UP001597475"/>
    </source>
</evidence>
<reference evidence="3" key="1">
    <citation type="journal article" date="2019" name="Int. J. Syst. Evol. Microbiol.">
        <title>The Global Catalogue of Microorganisms (GCM) 10K type strain sequencing project: providing services to taxonomists for standard genome sequencing and annotation.</title>
        <authorList>
            <consortium name="The Broad Institute Genomics Platform"/>
            <consortium name="The Broad Institute Genome Sequencing Center for Infectious Disease"/>
            <person name="Wu L."/>
            <person name="Ma J."/>
        </authorList>
    </citation>
    <scope>NUCLEOTIDE SEQUENCE [LARGE SCALE GENOMIC DNA]</scope>
    <source>
        <strain evidence="3">KCTC 33842</strain>
    </source>
</reference>
<dbReference type="RefSeq" id="WP_386845939.1">
    <property type="nucleotide sequence ID" value="NZ_JBHUMK010000049.1"/>
</dbReference>
<dbReference type="PANTHER" id="PTHR46546:SF4">
    <property type="entry name" value="SHEWANELLA-LIKE PROTEIN PHOSPHATASE 1"/>
    <property type="match status" value="1"/>
</dbReference>
<protein>
    <submittedName>
        <fullName evidence="2">Metallophosphoesterase</fullName>
    </submittedName>
</protein>
<feature type="domain" description="Calcineurin-like phosphoesterase" evidence="1">
    <location>
        <begin position="4"/>
        <end position="217"/>
    </location>
</feature>
<dbReference type="PANTHER" id="PTHR46546">
    <property type="entry name" value="SHEWANELLA-LIKE PROTEIN PHOSPHATASE 1"/>
    <property type="match status" value="1"/>
</dbReference>
<keyword evidence="3" id="KW-1185">Reference proteome</keyword>
<dbReference type="InterPro" id="IPR029052">
    <property type="entry name" value="Metallo-depent_PP-like"/>
</dbReference>
<proteinExistence type="predicted"/>
<dbReference type="EMBL" id="JBHUMK010000049">
    <property type="protein sequence ID" value="MFD2610066.1"/>
    <property type="molecule type" value="Genomic_DNA"/>
</dbReference>
<dbReference type="SUPFAM" id="SSF56300">
    <property type="entry name" value="Metallo-dependent phosphatases"/>
    <property type="match status" value="1"/>
</dbReference>
<dbReference type="Pfam" id="PF00149">
    <property type="entry name" value="Metallophos"/>
    <property type="match status" value="1"/>
</dbReference>
<comment type="caution">
    <text evidence="2">The sequence shown here is derived from an EMBL/GenBank/DDBJ whole genome shotgun (WGS) entry which is preliminary data.</text>
</comment>
<gene>
    <name evidence="2" type="ORF">ACFSR9_11555</name>
</gene>
<dbReference type="Proteomes" id="UP001597475">
    <property type="component" value="Unassembled WGS sequence"/>
</dbReference>
<evidence type="ECO:0000259" key="1">
    <source>
        <dbReference type="Pfam" id="PF00149"/>
    </source>
</evidence>
<sequence>MSDLWVIGDVHGALDKLRAMLLRAGLIDFSGDWAARDAHLVFLGDYMDRGPDGVGVVRFVRKLEGQSAAAGGRVTALLGNHEVMLLAATRFRRTDPQDQLGFREYWLNNGGQERDAELLDPGDYGWLAERPALALAGNWLLMHADSRLYLRLGDTLDAVNAHVAALLASNDEDAWGEFTNAFADRFGFALPGGERLAAKMLDAFGGQRIVHGHTPVYVLLDEHLHGPTLGAGAPIPYAERLCVAMDSGMAYREDAGFIARLDDRGIAEVIRNPGSGTLF</sequence>
<name>A0ABW5P595_9DEIO</name>
<organism evidence="2 3">
    <name type="scientific">Deinococcus taklimakanensis</name>
    <dbReference type="NCBI Taxonomy" id="536443"/>
    <lineage>
        <taxon>Bacteria</taxon>
        <taxon>Thermotogati</taxon>
        <taxon>Deinococcota</taxon>
        <taxon>Deinococci</taxon>
        <taxon>Deinococcales</taxon>
        <taxon>Deinococcaceae</taxon>
        <taxon>Deinococcus</taxon>
    </lineage>
</organism>
<dbReference type="Gene3D" id="3.60.21.10">
    <property type="match status" value="1"/>
</dbReference>
<evidence type="ECO:0000313" key="2">
    <source>
        <dbReference type="EMBL" id="MFD2610066.1"/>
    </source>
</evidence>
<dbReference type="InterPro" id="IPR004843">
    <property type="entry name" value="Calcineurin-like_PHP"/>
</dbReference>
<accession>A0ABW5P595</accession>